<evidence type="ECO:0000256" key="16">
    <source>
        <dbReference type="PIRNR" id="PIRNR037299"/>
    </source>
</evidence>
<organism evidence="22 23">
    <name type="scientific">Fusarium piperis</name>
    <dbReference type="NCBI Taxonomy" id="1435070"/>
    <lineage>
        <taxon>Eukaryota</taxon>
        <taxon>Fungi</taxon>
        <taxon>Dikarya</taxon>
        <taxon>Ascomycota</taxon>
        <taxon>Pezizomycotina</taxon>
        <taxon>Sordariomycetes</taxon>
        <taxon>Hypocreomycetidae</taxon>
        <taxon>Hypocreales</taxon>
        <taxon>Nectriaceae</taxon>
        <taxon>Fusarium</taxon>
        <taxon>Fusarium solani species complex</taxon>
    </lineage>
</organism>
<keyword evidence="10 18" id="KW-1015">Disulfide bond</keyword>
<comment type="similarity">
    <text evidence="15">Belongs to the glycosyl hydrolase 16 family. CRH1 subfamily.</text>
</comment>
<comment type="caution">
    <text evidence="22">The sequence shown here is derived from an EMBL/GenBank/DDBJ whole genome shotgun (WGS) entry which is preliminary data.</text>
</comment>
<evidence type="ECO:0000256" key="12">
    <source>
        <dbReference type="ARBA" id="ARBA00023288"/>
    </source>
</evidence>
<dbReference type="PANTHER" id="PTHR10963:SF68">
    <property type="entry name" value="GLYCOSIDASE CRH1-RELATED"/>
    <property type="match status" value="1"/>
</dbReference>
<dbReference type="CDD" id="cd02183">
    <property type="entry name" value="GH16_fungal_CRH1_transglycosylase"/>
    <property type="match status" value="1"/>
</dbReference>
<sequence>MFPQLTSRIIVALAALELATAQTYTDCNPLKKTCPAEPAFGNEKASCDFTKGKCDIFKGLPGTEVKYDNKGARFSISKEGEAPTFASDKFIFFGRVDVEVQAAAGQGIVTSIVLQSNTLDEIDWEWVGGDAQQVQSNYFSKGDTTTYDRAAYHAVTDPLSTYHKYSVEWTKEAVNWMIDDNVIRTLKAAEVKGFPESPMQIKLGTWCAGGKDTPKGTVEWAGGLTDFSKAPFEAFYKSVTIVDYAGGDSPSSKSVKEYVYGDNSGSWESIEIKYGDGSNDKKTTTQEKASSQVTSASTVQVPASKETDAEKAAETDAESHAPIATAIGGSNPSNSTTTPTKGSVPAETGAPAETDAPVDVVQSAANRSIASGAIVAAALFLVSMLA</sequence>
<evidence type="ECO:0000256" key="9">
    <source>
        <dbReference type="ARBA" id="ARBA00023136"/>
    </source>
</evidence>
<evidence type="ECO:0000256" key="18">
    <source>
        <dbReference type="PIRSR" id="PIRSR037299-2"/>
    </source>
</evidence>
<evidence type="ECO:0000256" key="13">
    <source>
        <dbReference type="ARBA" id="ARBA00023295"/>
    </source>
</evidence>
<comment type="subcellular location">
    <subcellularLocation>
        <location evidence="2">Cell envelope</location>
    </subcellularLocation>
    <subcellularLocation>
        <location evidence="3">Membrane</location>
        <topology evidence="3">Lipid-anchor</topology>
        <topology evidence="3">GPI-anchor</topology>
    </subcellularLocation>
</comment>
<dbReference type="GO" id="GO:0009277">
    <property type="term" value="C:fungal-type cell wall"/>
    <property type="evidence" value="ECO:0007669"/>
    <property type="project" value="TreeGrafter"/>
</dbReference>
<evidence type="ECO:0000313" key="23">
    <source>
        <dbReference type="Proteomes" id="UP001140502"/>
    </source>
</evidence>
<evidence type="ECO:0000256" key="5">
    <source>
        <dbReference type="ARBA" id="ARBA00022676"/>
    </source>
</evidence>
<dbReference type="Proteomes" id="UP001140502">
    <property type="component" value="Unassembled WGS sequence"/>
</dbReference>
<evidence type="ECO:0000256" key="3">
    <source>
        <dbReference type="ARBA" id="ARBA00004589"/>
    </source>
</evidence>
<dbReference type="InterPro" id="IPR013320">
    <property type="entry name" value="ConA-like_dom_sf"/>
</dbReference>
<keyword evidence="8 16" id="KW-0378">Hydrolase</keyword>
<dbReference type="GO" id="GO:0008843">
    <property type="term" value="F:endochitinase activity"/>
    <property type="evidence" value="ECO:0007669"/>
    <property type="project" value="UniProtKB-EC"/>
</dbReference>
<keyword evidence="4" id="KW-0336">GPI-anchor</keyword>
<evidence type="ECO:0000256" key="15">
    <source>
        <dbReference type="ARBA" id="ARBA00038074"/>
    </source>
</evidence>
<dbReference type="AlphaFoldDB" id="A0A9W8TDD2"/>
<feature type="disulfide bond" evidence="18">
    <location>
        <begin position="27"/>
        <end position="34"/>
    </location>
</feature>
<dbReference type="Gene3D" id="2.60.120.200">
    <property type="match status" value="1"/>
</dbReference>
<evidence type="ECO:0000256" key="19">
    <source>
        <dbReference type="SAM" id="MobiDB-lite"/>
    </source>
</evidence>
<dbReference type="PIRSF" id="PIRSF037299">
    <property type="entry name" value="Glycosidase_CRH1_prd"/>
    <property type="match status" value="1"/>
</dbReference>
<evidence type="ECO:0000256" key="8">
    <source>
        <dbReference type="ARBA" id="ARBA00022801"/>
    </source>
</evidence>
<evidence type="ECO:0000256" key="10">
    <source>
        <dbReference type="ARBA" id="ARBA00023157"/>
    </source>
</evidence>
<evidence type="ECO:0000259" key="21">
    <source>
        <dbReference type="PROSITE" id="PS51762"/>
    </source>
</evidence>
<proteinExistence type="inferred from homology"/>
<evidence type="ECO:0000256" key="20">
    <source>
        <dbReference type="SAM" id="SignalP"/>
    </source>
</evidence>
<feature type="compositionally biased region" description="Low complexity" evidence="19">
    <location>
        <begin position="289"/>
        <end position="304"/>
    </location>
</feature>
<feature type="compositionally biased region" description="Basic and acidic residues" evidence="19">
    <location>
        <begin position="305"/>
        <end position="319"/>
    </location>
</feature>
<gene>
    <name evidence="22" type="ORF">N0V84_011720</name>
</gene>
<dbReference type="GO" id="GO:0016757">
    <property type="term" value="F:glycosyltransferase activity"/>
    <property type="evidence" value="ECO:0007669"/>
    <property type="project" value="UniProtKB-KW"/>
</dbReference>
<dbReference type="InterPro" id="IPR017168">
    <property type="entry name" value="CHR-like"/>
</dbReference>
<evidence type="ECO:0000256" key="14">
    <source>
        <dbReference type="ARBA" id="ARBA00023316"/>
    </source>
</evidence>
<feature type="domain" description="GH16" evidence="21">
    <location>
        <begin position="23"/>
        <end position="236"/>
    </location>
</feature>
<feature type="compositionally biased region" description="Low complexity" evidence="19">
    <location>
        <begin position="328"/>
        <end position="343"/>
    </location>
</feature>
<feature type="region of interest" description="Disordered" evidence="19">
    <location>
        <begin position="277"/>
        <end position="354"/>
    </location>
</feature>
<keyword evidence="11" id="KW-0325">Glycoprotein</keyword>
<dbReference type="EC" id="3.2.-.-" evidence="16"/>
<name>A0A9W8TDD2_9HYPO</name>
<evidence type="ECO:0000256" key="2">
    <source>
        <dbReference type="ARBA" id="ARBA00004196"/>
    </source>
</evidence>
<protein>
    <recommendedName>
        <fullName evidence="16">Crh-like protein</fullName>
        <ecNumber evidence="16">3.2.-.-</ecNumber>
    </recommendedName>
</protein>
<dbReference type="GO" id="GO:0031505">
    <property type="term" value="P:fungal-type cell wall organization"/>
    <property type="evidence" value="ECO:0007669"/>
    <property type="project" value="TreeGrafter"/>
</dbReference>
<dbReference type="GO" id="GO:0098552">
    <property type="term" value="C:side of membrane"/>
    <property type="evidence" value="ECO:0007669"/>
    <property type="project" value="UniProtKB-KW"/>
</dbReference>
<dbReference type="InterPro" id="IPR000757">
    <property type="entry name" value="Beta-glucanase-like"/>
</dbReference>
<dbReference type="PANTHER" id="PTHR10963">
    <property type="entry name" value="GLYCOSYL HYDROLASE-RELATED"/>
    <property type="match status" value="1"/>
</dbReference>
<reference evidence="22" key="1">
    <citation type="submission" date="2022-10" db="EMBL/GenBank/DDBJ databases">
        <title>Tapping the CABI collections for fungal endophytes: first genome assemblies for Collariella, Neodidymelliopsis, Ascochyta clinopodiicola, Didymella pomorum, Didymosphaeria variabile, Neocosmospora piperis and Neocucurbitaria cava.</title>
        <authorList>
            <person name="Hill R."/>
        </authorList>
    </citation>
    <scope>NUCLEOTIDE SEQUENCE</scope>
    <source>
        <strain evidence="22">IMI 366586</strain>
    </source>
</reference>
<evidence type="ECO:0000313" key="22">
    <source>
        <dbReference type="EMBL" id="KAJ4309066.1"/>
    </source>
</evidence>
<keyword evidence="9 16" id="KW-0472">Membrane</keyword>
<evidence type="ECO:0000256" key="17">
    <source>
        <dbReference type="PIRSR" id="PIRSR037299-1"/>
    </source>
</evidence>
<evidence type="ECO:0000256" key="7">
    <source>
        <dbReference type="ARBA" id="ARBA00022729"/>
    </source>
</evidence>
<evidence type="ECO:0000256" key="1">
    <source>
        <dbReference type="ARBA" id="ARBA00000822"/>
    </source>
</evidence>
<feature type="active site" description="Nucleophile" evidence="17">
    <location>
        <position position="121"/>
    </location>
</feature>
<dbReference type="SUPFAM" id="SSF49899">
    <property type="entry name" value="Concanavalin A-like lectins/glucanases"/>
    <property type="match status" value="1"/>
</dbReference>
<feature type="active site" description="Proton donor" evidence="17">
    <location>
        <position position="125"/>
    </location>
</feature>
<evidence type="ECO:0000256" key="11">
    <source>
        <dbReference type="ARBA" id="ARBA00023180"/>
    </source>
</evidence>
<dbReference type="InterPro" id="IPR050546">
    <property type="entry name" value="Glycosyl_Hydrlase_16"/>
</dbReference>
<dbReference type="OrthoDB" id="4781at2759"/>
<accession>A0A9W8TDD2</accession>
<keyword evidence="5" id="KW-0328">Glycosyltransferase</keyword>
<keyword evidence="6" id="KW-0808">Transferase</keyword>
<evidence type="ECO:0000256" key="6">
    <source>
        <dbReference type="ARBA" id="ARBA00022679"/>
    </source>
</evidence>
<feature type="chain" id="PRO_5040786677" description="Crh-like protein" evidence="20">
    <location>
        <begin position="22"/>
        <end position="386"/>
    </location>
</feature>
<feature type="signal peptide" evidence="20">
    <location>
        <begin position="1"/>
        <end position="21"/>
    </location>
</feature>
<keyword evidence="7 20" id="KW-0732">Signal</keyword>
<dbReference type="EMBL" id="JAPEUR010000466">
    <property type="protein sequence ID" value="KAJ4309066.1"/>
    <property type="molecule type" value="Genomic_DNA"/>
</dbReference>
<comment type="catalytic activity">
    <reaction evidence="1">
        <text>Random endo-hydrolysis of N-acetyl-beta-D-glucosaminide (1-&gt;4)-beta-linkages in chitin and chitodextrins.</text>
        <dbReference type="EC" id="3.2.1.14"/>
    </reaction>
</comment>
<dbReference type="GO" id="GO:0005975">
    <property type="term" value="P:carbohydrate metabolic process"/>
    <property type="evidence" value="ECO:0007669"/>
    <property type="project" value="InterPro"/>
</dbReference>
<keyword evidence="12" id="KW-0449">Lipoprotein</keyword>
<keyword evidence="14" id="KW-0961">Cell wall biogenesis/degradation</keyword>
<keyword evidence="13" id="KW-0326">Glycosidase</keyword>
<dbReference type="Pfam" id="PF00722">
    <property type="entry name" value="Glyco_hydro_16"/>
    <property type="match status" value="1"/>
</dbReference>
<keyword evidence="23" id="KW-1185">Reference proteome</keyword>
<dbReference type="PROSITE" id="PS51762">
    <property type="entry name" value="GH16_2"/>
    <property type="match status" value="1"/>
</dbReference>
<evidence type="ECO:0000256" key="4">
    <source>
        <dbReference type="ARBA" id="ARBA00022622"/>
    </source>
</evidence>